<dbReference type="EMBL" id="HQ849551">
    <property type="protein sequence ID" value="AEN03635.1"/>
    <property type="molecule type" value="Genomic_DNA"/>
</dbReference>
<dbReference type="Proteomes" id="UP000164653">
    <property type="component" value="Segment"/>
</dbReference>
<sequence>MFMYPKSARKAIKKFISKKLKIEKLSKKHQYILLEYGLHGFLPESLYNDAIRFDIMNIRFFSPKIVKVIDIINVFKNLCRLDNYLEEIILYHKKSLMVSGLNVIKFMLEFNILLSSDIEWIVNENIINVVHILKINPSLITFKISLSLTQIVDVVKDLSIKDVIHVYSIVNNLNLSTILYISDNFNIPPLHNILYTLYDVCECFKLIKKYPMYDIINFIHSDVKYNPEFINSVKEFIDKNLPNLYDSLNIYLVSVIPNSNLLNEYKIKTVAMFGFTYKTDINTLSNDERDFIKYNISYYDAKDKEFTKIFRQTDPTCIPMSVKNITRSRFKKHSFKSSVIKKEKDSLDDILKYIDNNRKKLSIHDIETILSTYQNPCIVRRIIISSININTKIILLKIIKDWKPMINNNIKVSRNTMNEIYTKILHNHKKIFSYLSSVTSNNDIINCKCFRCSSLFFKDLKSINANLFTDDGLLSRLYDLCRYAIHGKINQNIVGFNCWGPLIDIMYNENKRKRLPMLLKNIKLSNILVCGKDIYKTLVNITETPSYKLMIDSIYVLNDQYAKIVIFFNTIIEYIISTVYYRVVILDNTKNVREFVSKVLNTSIESCGILFHHVDVDKKIEYELYNMNEHGIITTYLYDLAFNVISIILDDINGVD</sequence>
<reference evidence="5 6" key="1">
    <citation type="journal article" date="2011" name="J. Virol.">
        <title>The genome of yoka poxvirus.</title>
        <authorList>
            <person name="Zhao G."/>
            <person name="Droit L."/>
            <person name="Tesh R.B."/>
            <person name="Popov V.L."/>
            <person name="Little N.S."/>
            <person name="Upton C."/>
            <person name="Virgin H.W."/>
            <person name="Wang D."/>
        </authorList>
    </citation>
    <scope>NUCLEOTIDE SEQUENCE [LARGE SCALE GENOMIC DNA]</scope>
    <source>
        <strain evidence="5">DakArB 4268</strain>
    </source>
</reference>
<dbReference type="InterPro" id="IPR021155">
    <property type="entry name" value="Poxvirus_E2/O1"/>
</dbReference>
<accession>G3EIC4</accession>
<name>G3EIC4_9POXV</name>
<keyword evidence="4" id="KW-0472">Membrane</keyword>
<comment type="subcellular location">
    <subcellularLocation>
        <location evidence="1">Membrane</location>
        <topology evidence="1">Single-pass membrane protein</topology>
    </subcellularLocation>
</comment>
<organism evidence="5 6">
    <name type="scientific">Yokapox virus</name>
    <dbReference type="NCBI Taxonomy" id="1076255"/>
    <lineage>
        <taxon>Viruses</taxon>
        <taxon>Varidnaviria</taxon>
        <taxon>Bamfordvirae</taxon>
        <taxon>Nucleocytoviricota</taxon>
        <taxon>Pokkesviricetes</taxon>
        <taxon>Chitovirales</taxon>
        <taxon>Poxviridae</taxon>
        <taxon>Chordopoxvirinae</taxon>
        <taxon>Centapoxvirus</taxon>
        <taxon>Centapoxvirus yokapox</taxon>
    </lineage>
</organism>
<dbReference type="Pfam" id="PF04497">
    <property type="entry name" value="Pox_E2-like"/>
    <property type="match status" value="2"/>
</dbReference>
<evidence type="ECO:0000313" key="5">
    <source>
        <dbReference type="EMBL" id="AEN03635.1"/>
    </source>
</evidence>
<proteinExistence type="predicted"/>
<evidence type="ECO:0000256" key="2">
    <source>
        <dbReference type="ARBA" id="ARBA00022692"/>
    </source>
</evidence>
<dbReference type="GeneID" id="11107186"/>
<evidence type="ECO:0000256" key="4">
    <source>
        <dbReference type="ARBA" id="ARBA00023136"/>
    </source>
</evidence>
<dbReference type="InterPro" id="IPR006732">
    <property type="entry name" value="Poxvirus_O1"/>
</dbReference>
<dbReference type="GO" id="GO:0016020">
    <property type="term" value="C:membrane"/>
    <property type="evidence" value="ECO:0007669"/>
    <property type="project" value="UniProtKB-SubCell"/>
</dbReference>
<keyword evidence="3" id="KW-1133">Transmembrane helix</keyword>
<keyword evidence="6" id="KW-1185">Reference proteome</keyword>
<dbReference type="RefSeq" id="YP_004821399.1">
    <property type="nucleotide sequence ID" value="NC_015960.1"/>
</dbReference>
<protein>
    <submittedName>
        <fullName evidence="5">Uncharacterized protein</fullName>
    </submittedName>
</protein>
<evidence type="ECO:0000256" key="1">
    <source>
        <dbReference type="ARBA" id="ARBA00004167"/>
    </source>
</evidence>
<dbReference type="PIRSF" id="PIRSF015980">
    <property type="entry name" value="VAC_O1L"/>
    <property type="match status" value="1"/>
</dbReference>
<keyword evidence="2" id="KW-0812">Transmembrane</keyword>
<dbReference type="OrthoDB" id="5767at10239"/>
<evidence type="ECO:0000256" key="3">
    <source>
        <dbReference type="ARBA" id="ARBA00022989"/>
    </source>
</evidence>
<evidence type="ECO:0000313" key="6">
    <source>
        <dbReference type="Proteomes" id="UP000164653"/>
    </source>
</evidence>
<dbReference type="KEGG" id="vg:11107186"/>
<gene>
    <name evidence="5" type="ORF">YKV046c</name>
</gene>